<comment type="catalytic activity">
    <reaction evidence="1">
        <text>Hydrolysis of (1-&gt;4)-beta-D-glucosidic linkages in cellulose and cellotetraose, releasing cellobiose from the non-reducing ends of the chains.</text>
        <dbReference type="EC" id="3.2.1.91"/>
    </reaction>
</comment>
<accession>A0A6G0WFR4</accession>
<dbReference type="GO" id="GO:0005576">
    <property type="term" value="C:extracellular region"/>
    <property type="evidence" value="ECO:0007669"/>
    <property type="project" value="InterPro"/>
</dbReference>
<keyword evidence="4 13" id="KW-0732">Signal</keyword>
<dbReference type="InterPro" id="IPR001722">
    <property type="entry name" value="Glyco_hydro_7"/>
</dbReference>
<dbReference type="GO" id="GO:0016162">
    <property type="term" value="F:cellulose 1,4-beta-cellobiosidase activity"/>
    <property type="evidence" value="ECO:0007669"/>
    <property type="project" value="UniProtKB-EC"/>
</dbReference>
<dbReference type="Proteomes" id="UP000481153">
    <property type="component" value="Unassembled WGS sequence"/>
</dbReference>
<evidence type="ECO:0000256" key="10">
    <source>
        <dbReference type="ARBA" id="ARBA00023295"/>
    </source>
</evidence>
<dbReference type="PROSITE" id="PS51164">
    <property type="entry name" value="CBM1_2"/>
    <property type="match status" value="1"/>
</dbReference>
<protein>
    <recommendedName>
        <fullName evidence="3">cellulose 1,4-beta-cellobiosidase (non-reducing end)</fullName>
        <ecNumber evidence="3">3.2.1.91</ecNumber>
    </recommendedName>
</protein>
<keyword evidence="8" id="KW-0325">Glycoprotein</keyword>
<keyword evidence="11" id="KW-0624">Polysaccharide degradation</keyword>
<evidence type="ECO:0000256" key="8">
    <source>
        <dbReference type="ARBA" id="ARBA00023180"/>
    </source>
</evidence>
<evidence type="ECO:0000256" key="7">
    <source>
        <dbReference type="ARBA" id="ARBA00023157"/>
    </source>
</evidence>
<keyword evidence="7" id="KW-1015">Disulfide bond</keyword>
<dbReference type="InterPro" id="IPR037019">
    <property type="entry name" value="Glyco_hydro_7_sf"/>
</dbReference>
<dbReference type="EMBL" id="VJMJ01000243">
    <property type="protein sequence ID" value="KAF0725334.1"/>
    <property type="molecule type" value="Genomic_DNA"/>
</dbReference>
<dbReference type="FunFam" id="2.70.100.10:FF:000001">
    <property type="entry name" value="Glucanase"/>
    <property type="match status" value="1"/>
</dbReference>
<feature type="compositionally biased region" description="Low complexity" evidence="12">
    <location>
        <begin position="466"/>
        <end position="475"/>
    </location>
</feature>
<dbReference type="SMART" id="SM00236">
    <property type="entry name" value="fCBD"/>
    <property type="match status" value="1"/>
</dbReference>
<evidence type="ECO:0000256" key="3">
    <source>
        <dbReference type="ARBA" id="ARBA00012561"/>
    </source>
</evidence>
<keyword evidence="6" id="KW-0136">Cellulose degradation</keyword>
<evidence type="ECO:0000259" key="14">
    <source>
        <dbReference type="PROSITE" id="PS51164"/>
    </source>
</evidence>
<evidence type="ECO:0000256" key="1">
    <source>
        <dbReference type="ARBA" id="ARBA00001641"/>
    </source>
</evidence>
<evidence type="ECO:0000256" key="13">
    <source>
        <dbReference type="SAM" id="SignalP"/>
    </source>
</evidence>
<dbReference type="CDD" id="cd07999">
    <property type="entry name" value="GH7_CBH_EG"/>
    <property type="match status" value="1"/>
</dbReference>
<keyword evidence="10" id="KW-0326">Glycosidase</keyword>
<dbReference type="Pfam" id="PF00734">
    <property type="entry name" value="CBM_1"/>
    <property type="match status" value="1"/>
</dbReference>
<evidence type="ECO:0000256" key="11">
    <source>
        <dbReference type="ARBA" id="ARBA00023326"/>
    </source>
</evidence>
<dbReference type="PANTHER" id="PTHR33753:SF2">
    <property type="entry name" value="GLYCOSIDE HYDROLASE FAMILY 7 PROTEIN"/>
    <property type="match status" value="1"/>
</dbReference>
<dbReference type="AlphaFoldDB" id="A0A6G0WFR4"/>
<organism evidence="15 16">
    <name type="scientific">Aphanomyces euteiches</name>
    <dbReference type="NCBI Taxonomy" id="100861"/>
    <lineage>
        <taxon>Eukaryota</taxon>
        <taxon>Sar</taxon>
        <taxon>Stramenopiles</taxon>
        <taxon>Oomycota</taxon>
        <taxon>Saprolegniomycetes</taxon>
        <taxon>Saprolegniales</taxon>
        <taxon>Verrucalvaceae</taxon>
        <taxon>Aphanomyces</taxon>
    </lineage>
</organism>
<dbReference type="GO" id="GO:0030245">
    <property type="term" value="P:cellulose catabolic process"/>
    <property type="evidence" value="ECO:0007669"/>
    <property type="project" value="UniProtKB-KW"/>
</dbReference>
<dbReference type="SUPFAM" id="SSF49899">
    <property type="entry name" value="Concanavalin A-like lectins/glucanases"/>
    <property type="match status" value="1"/>
</dbReference>
<feature type="chain" id="PRO_5026155396" description="cellulose 1,4-beta-cellobiosidase (non-reducing end)" evidence="13">
    <location>
        <begin position="17"/>
        <end position="533"/>
    </location>
</feature>
<dbReference type="InterPro" id="IPR013320">
    <property type="entry name" value="ConA-like_dom_sf"/>
</dbReference>
<evidence type="ECO:0000313" key="16">
    <source>
        <dbReference type="Proteomes" id="UP000481153"/>
    </source>
</evidence>
<dbReference type="Pfam" id="PF00840">
    <property type="entry name" value="Glyco_hydro_7"/>
    <property type="match status" value="1"/>
</dbReference>
<evidence type="ECO:0000256" key="2">
    <source>
        <dbReference type="ARBA" id="ARBA00006044"/>
    </source>
</evidence>
<feature type="domain" description="CBM1" evidence="14">
    <location>
        <begin position="488"/>
        <end position="524"/>
    </location>
</feature>
<feature type="signal peptide" evidence="13">
    <location>
        <begin position="1"/>
        <end position="16"/>
    </location>
</feature>
<dbReference type="SUPFAM" id="SSF57180">
    <property type="entry name" value="Cellulose-binding domain"/>
    <property type="match status" value="1"/>
</dbReference>
<dbReference type="GO" id="GO:0030248">
    <property type="term" value="F:cellulose binding"/>
    <property type="evidence" value="ECO:0007669"/>
    <property type="project" value="InterPro"/>
</dbReference>
<comment type="similarity">
    <text evidence="2">Belongs to the glycosyl hydrolase 7 (cellulase C) family.</text>
</comment>
<evidence type="ECO:0000256" key="5">
    <source>
        <dbReference type="ARBA" id="ARBA00022801"/>
    </source>
</evidence>
<dbReference type="VEuPathDB" id="FungiDB:AeMF1_014837"/>
<evidence type="ECO:0000256" key="4">
    <source>
        <dbReference type="ARBA" id="ARBA00022729"/>
    </source>
</evidence>
<proteinExistence type="inferred from homology"/>
<sequence>MLRSTLFLLCGVGCHAQYAGSLTLEVHPPLPSQTCTAAGCTTQNTKIVLDSNWRWLHNVGGTVNCYLGNLWNPALCPDPLTCAKNCAMEGADYAGTYGIKTSGSQVSLKFVTRNNVGTRIYLLQDDDKYKIFKLLNQEFTFDVDVSQLPCGLISALYFSQMDQDGGMARFPTNLAGAAYGTGYCDAQCPHDVKFINGEANVNNWTPSKTDPNGGSGQYGSCCAEMDIWESNTISQAYTSHPCTVTEPTRCTSASECGDDATDNRYDGVCDKDGCDFNPWRLNNHNFYGPGSKFAVDSTKPITVVTQFITDDATADGNLVDIKRFYLQNGKVIENIATDWKGINRVSSLTDSMCGQIKTVFDNPDDHAKKGGLKAMGETLKKGVVLAMSLWADHAAHGLWLDSSFPVEKNSSLPGVSRGSCPKDGGVPAELQTLVPNATVTFSNIRVGDLGTTTANSLRSPTPSPPQSSSTPSSSPLSPPPKPSTSGSPGVQIYSQCGGLNYKGPTECQDGLVCIHMSDDFDQCLALASRRPRS</sequence>
<keyword evidence="16" id="KW-1185">Reference proteome</keyword>
<dbReference type="InterPro" id="IPR000254">
    <property type="entry name" value="CBD"/>
</dbReference>
<dbReference type="PANTHER" id="PTHR33753">
    <property type="entry name" value="1,4-BETA-D-GLUCAN CELLOBIOHYDROLASE B"/>
    <property type="match status" value="1"/>
</dbReference>
<feature type="region of interest" description="Disordered" evidence="12">
    <location>
        <begin position="450"/>
        <end position="490"/>
    </location>
</feature>
<evidence type="ECO:0000256" key="9">
    <source>
        <dbReference type="ARBA" id="ARBA00023277"/>
    </source>
</evidence>
<keyword evidence="9" id="KW-0119">Carbohydrate metabolism</keyword>
<evidence type="ECO:0000256" key="6">
    <source>
        <dbReference type="ARBA" id="ARBA00023001"/>
    </source>
</evidence>
<evidence type="ECO:0000256" key="12">
    <source>
        <dbReference type="SAM" id="MobiDB-lite"/>
    </source>
</evidence>
<dbReference type="Gene3D" id="2.70.100.10">
    <property type="entry name" value="Glycoside hydrolase, family 7, domain"/>
    <property type="match status" value="1"/>
</dbReference>
<name>A0A6G0WFR4_9STRA</name>
<evidence type="ECO:0000313" key="15">
    <source>
        <dbReference type="EMBL" id="KAF0725334.1"/>
    </source>
</evidence>
<keyword evidence="5" id="KW-0378">Hydrolase</keyword>
<gene>
    <name evidence="15" type="ORF">Ae201684_016107</name>
</gene>
<dbReference type="InterPro" id="IPR035971">
    <property type="entry name" value="CBD_sf"/>
</dbReference>
<reference evidence="15 16" key="1">
    <citation type="submission" date="2019-07" db="EMBL/GenBank/DDBJ databases">
        <title>Genomics analysis of Aphanomyces spp. identifies a new class of oomycete effector associated with host adaptation.</title>
        <authorList>
            <person name="Gaulin E."/>
        </authorList>
    </citation>
    <scope>NUCLEOTIDE SEQUENCE [LARGE SCALE GENOMIC DNA]</scope>
    <source>
        <strain evidence="15 16">ATCC 201684</strain>
    </source>
</reference>
<dbReference type="EC" id="3.2.1.91" evidence="3"/>
<comment type="caution">
    <text evidence="15">The sequence shown here is derived from an EMBL/GenBank/DDBJ whole genome shotgun (WGS) entry which is preliminary data.</text>
</comment>
<dbReference type="PRINTS" id="PR00734">
    <property type="entry name" value="GLHYDRLASE7"/>
</dbReference>